<evidence type="ECO:0000256" key="3">
    <source>
        <dbReference type="ARBA" id="ARBA00022833"/>
    </source>
</evidence>
<name>A0ABM0GMF2_SACKO</name>
<protein>
    <submittedName>
        <fullName evidence="7">Uncharacterized protein LOC100374672</fullName>
    </submittedName>
</protein>
<evidence type="ECO:0000259" key="5">
    <source>
        <dbReference type="Pfam" id="PF04500"/>
    </source>
</evidence>
<keyword evidence="6" id="KW-1185">Reference proteome</keyword>
<dbReference type="InterPro" id="IPR019786">
    <property type="entry name" value="Zinc_finger_PHD-type_CS"/>
</dbReference>
<proteinExistence type="predicted"/>
<dbReference type="PANTHER" id="PTHR20956">
    <property type="entry name" value="HEH2P"/>
    <property type="match status" value="1"/>
</dbReference>
<dbReference type="Pfam" id="PF04500">
    <property type="entry name" value="FLYWCH"/>
    <property type="match status" value="1"/>
</dbReference>
<dbReference type="RefSeq" id="XP_002733140.2">
    <property type="nucleotide sequence ID" value="XM_002733094.2"/>
</dbReference>
<dbReference type="InterPro" id="IPR013083">
    <property type="entry name" value="Znf_RING/FYVE/PHD"/>
</dbReference>
<evidence type="ECO:0000256" key="2">
    <source>
        <dbReference type="ARBA" id="ARBA00022771"/>
    </source>
</evidence>
<keyword evidence="2" id="KW-0863">Zinc-finger</keyword>
<feature type="domain" description="FLYWCH-type" evidence="5">
    <location>
        <begin position="230"/>
        <end position="288"/>
    </location>
</feature>
<feature type="non-terminal residue" evidence="7">
    <location>
        <position position="380"/>
    </location>
</feature>
<keyword evidence="1" id="KW-0479">Metal-binding</keyword>
<evidence type="ECO:0000313" key="7">
    <source>
        <dbReference type="RefSeq" id="XP_002733140.2"/>
    </source>
</evidence>
<dbReference type="PROSITE" id="PS01359">
    <property type="entry name" value="ZF_PHD_1"/>
    <property type="match status" value="1"/>
</dbReference>
<feature type="region of interest" description="Disordered" evidence="4">
    <location>
        <begin position="76"/>
        <end position="99"/>
    </location>
</feature>
<organism evidence="6 7">
    <name type="scientific">Saccoglossus kowalevskii</name>
    <name type="common">Acorn worm</name>
    <dbReference type="NCBI Taxonomy" id="10224"/>
    <lineage>
        <taxon>Eukaryota</taxon>
        <taxon>Metazoa</taxon>
        <taxon>Hemichordata</taxon>
        <taxon>Enteropneusta</taxon>
        <taxon>Harrimaniidae</taxon>
        <taxon>Saccoglossus</taxon>
    </lineage>
</organism>
<dbReference type="Proteomes" id="UP000694865">
    <property type="component" value="Unplaced"/>
</dbReference>
<gene>
    <name evidence="7" type="primary">LOC100374672</name>
</gene>
<keyword evidence="3" id="KW-0862">Zinc</keyword>
<accession>A0ABM0GMF2</accession>
<sequence length="380" mass="42665">MNTRHQRTRRPAIIKCPCVKCGQEVTARQQAMECDCGRWQHRKCATGITAAFYSEAMRQGTSFDWKCTPCMISEIPQPDNDERSMIASPTSNSGDDNEVMESTRLTNTSSPQHHEPMMVSIDADNYAVGNVEPVDELSTGDPPTESYRSDYADVPITYTNDNEVLESTRLTNVSSPQQHGPVNISLYANNYAIDNVERVEELSIGESPIESDISDCTDAPVTYAIVEGSTKRMKPKLIDSNGYTYTMKRKTNKGIMWTCPKRTKQMYCLASVVQRGGDFKRGAHDHLHPGLPGQATVAKVYSSIKSNASEKVFEPAGEIVEDAIREFVGEEPVPTLPSFDYLTRTTNRFRQKMRPDEPSHLMDFEINEDFLPPDFIHKDV</sequence>
<dbReference type="Gene3D" id="2.20.25.240">
    <property type="match status" value="1"/>
</dbReference>
<evidence type="ECO:0000256" key="1">
    <source>
        <dbReference type="ARBA" id="ARBA00022723"/>
    </source>
</evidence>
<dbReference type="InterPro" id="IPR007588">
    <property type="entry name" value="Znf_FLYWCH"/>
</dbReference>
<dbReference type="PANTHER" id="PTHR20956:SF12">
    <property type="entry name" value="FLYWCH-TYPE DOMAIN-CONTAINING PROTEIN"/>
    <property type="match status" value="1"/>
</dbReference>
<evidence type="ECO:0000256" key="4">
    <source>
        <dbReference type="SAM" id="MobiDB-lite"/>
    </source>
</evidence>
<dbReference type="GeneID" id="100374672"/>
<evidence type="ECO:0000313" key="6">
    <source>
        <dbReference type="Proteomes" id="UP000694865"/>
    </source>
</evidence>
<dbReference type="Gene3D" id="3.30.40.10">
    <property type="entry name" value="Zinc/RING finger domain, C3HC4 (zinc finger)"/>
    <property type="match status" value="1"/>
</dbReference>
<reference evidence="7" key="1">
    <citation type="submission" date="2025-08" db="UniProtKB">
        <authorList>
            <consortium name="RefSeq"/>
        </authorList>
    </citation>
    <scope>IDENTIFICATION</scope>
    <source>
        <tissue evidence="7">Testes</tissue>
    </source>
</reference>